<evidence type="ECO:0000313" key="1">
    <source>
        <dbReference type="EMBL" id="MCC9296679.1"/>
    </source>
</evidence>
<reference evidence="1" key="1">
    <citation type="submission" date="2021-11" db="EMBL/GenBank/DDBJ databases">
        <authorList>
            <person name="Qingchun L."/>
            <person name="Dong Z."/>
            <person name="Zongwei Q."/>
            <person name="Jia Z."/>
            <person name="Duotao L."/>
        </authorList>
    </citation>
    <scope>NUCLEOTIDE SEQUENCE</scope>
    <source>
        <strain evidence="1">WLY-B-L2</strain>
    </source>
</reference>
<dbReference type="RefSeq" id="WP_229982120.1">
    <property type="nucleotide sequence ID" value="NZ_JAJJPB010000042.1"/>
</dbReference>
<dbReference type="Gene3D" id="3.80.10.10">
    <property type="entry name" value="Ribonuclease Inhibitor"/>
    <property type="match status" value="1"/>
</dbReference>
<dbReference type="EMBL" id="JAJJPB010000042">
    <property type="protein sequence ID" value="MCC9296679.1"/>
    <property type="molecule type" value="Genomic_DNA"/>
</dbReference>
<protein>
    <submittedName>
        <fullName evidence="1">Leucine-rich repeat domain-containing protein</fullName>
    </submittedName>
</protein>
<dbReference type="InterPro" id="IPR032675">
    <property type="entry name" value="LRR_dom_sf"/>
</dbReference>
<sequence length="1034" mass="111636">MRIWKIRRYLILSFLLIYSLSNFNMISLVFAAGNKSNGQFKSNVTTTTKNEKYGNWKFTVTTTTDNSVSPSKATKTAKITQYSGTSDTTVVVPGILDGAIVNEIGSQAFARHSEIRSLYVPDGITKIDSWAFYDCNSVAVISIANANVALSTDAFESNPNVVVYLNSKYNIENTNKLVNALGSKNKVSKTGYTETTVDIKDLNNNDPYTAADKTLCANYGTYLNVKTYPISKTNINVVLRGTGCKVNSSTFNSKTNTYIYTISGTLTGIVDYSLAVTIADSLKGKVKAGELNKTFRALTQSEADKLNKKIASDSSYGAIKGRFNFKEGYYINGNRVNLDPNVMAYDVKTGTIICKYVNGTATHGKLVDANNYDNLSYKYVAYKDTDNDGDVDVIYYSPFDLSADEDTASILDDDKYLNGLSARKEMDPAYYSFANSVITADGKNLEYDNPLKLKSADTSFVYTNKNGQDQTYKGDRVLGGANQERSILWATNYGAIKAKRINAKSTSTGNWAKMSYETGLTNYNTEVVMQWGMNALLYATQGGTVILGEKGNSTHHSTLLATGDGANGVIAACGGKNTGSSAAKSSTSKVYVYNTDFNLEGWNNHVADCVYGGYAHLENVTASTGKKGSYSVGQASSLANDFGNGVVEVNNYTAKVYGNRSAGAYVIGSGVISADKSSLTSYADAGAVIASGGTYHITDSQIKGVIGIKNRGGGTGTSDISNSTITAFRNYNGYITGNKAKAAAETWKNASGSYVLMQYMMSDPAMTIGKLCKNYNITGAAKKTLLNKLSNIANKMYTDSTLLRNSVLDNTYYNYSAGSYTGSTDFYYVPYLTAGSSFGGNINSVLDFEASSTTLNLTNNKYINRNKNDYNYLIASEAGSSPTVNFVDSSGTINGIIWNEGNVSRAVEGMAGNRKSSLKVNFKNSNFEGNFADGSLGLWDGSAKYTNNAGITTRLNGNYYGAASNWGITASFDKNSKWKVTNDSYVGKLTIADLNNISADKPVTVYYNTIGTGSDKKLTNGVVYNKVTFIHKTN</sequence>
<name>A0ABS8NA33_9CLOT</name>
<dbReference type="InterPro" id="IPR026906">
    <property type="entry name" value="LRR_5"/>
</dbReference>
<gene>
    <name evidence="1" type="ORF">LN736_17725</name>
</gene>
<accession>A0ABS8NA33</accession>
<dbReference type="Pfam" id="PF13306">
    <property type="entry name" value="LRR_5"/>
    <property type="match status" value="1"/>
</dbReference>
<comment type="caution">
    <text evidence="1">The sequence shown here is derived from an EMBL/GenBank/DDBJ whole genome shotgun (WGS) entry which is preliminary data.</text>
</comment>
<proteinExistence type="predicted"/>
<evidence type="ECO:0000313" key="2">
    <source>
        <dbReference type="Proteomes" id="UP001165422"/>
    </source>
</evidence>
<dbReference type="Proteomes" id="UP001165422">
    <property type="component" value="Unassembled WGS sequence"/>
</dbReference>
<organism evidence="1 2">
    <name type="scientific">Clostridium aromativorans</name>
    <dbReference type="NCBI Taxonomy" id="2836848"/>
    <lineage>
        <taxon>Bacteria</taxon>
        <taxon>Bacillati</taxon>
        <taxon>Bacillota</taxon>
        <taxon>Clostridia</taxon>
        <taxon>Eubacteriales</taxon>
        <taxon>Clostridiaceae</taxon>
        <taxon>Clostridium</taxon>
    </lineage>
</organism>
<keyword evidence="2" id="KW-1185">Reference proteome</keyword>